<dbReference type="GO" id="GO:0005524">
    <property type="term" value="F:ATP binding"/>
    <property type="evidence" value="ECO:0007669"/>
    <property type="project" value="UniProtKB-KW"/>
</dbReference>
<dbReference type="PATRIC" id="fig|821.40.peg.4945"/>
<dbReference type="Gene3D" id="3.30.420.40">
    <property type="match status" value="2"/>
</dbReference>
<dbReference type="EMBL" id="CP013020">
    <property type="protein sequence ID" value="ALK86668.1"/>
    <property type="molecule type" value="Genomic_DNA"/>
</dbReference>
<keyword evidence="2 8" id="KW-0808">Transferase</keyword>
<dbReference type="InterPro" id="IPR043129">
    <property type="entry name" value="ATPase_NBD"/>
</dbReference>
<feature type="domain" description="Carbohydrate kinase FGGY N-terminal" evidence="7">
    <location>
        <begin position="5"/>
        <end position="251"/>
    </location>
</feature>
<evidence type="ECO:0000256" key="5">
    <source>
        <dbReference type="ARBA" id="ARBA00022798"/>
    </source>
</evidence>
<evidence type="ECO:0000259" key="7">
    <source>
        <dbReference type="Pfam" id="PF00370"/>
    </source>
</evidence>
<sequence>MISRIITIDQSTSATKAMLFSEDCELLHRVNIEHQQFYPQIGWVEHDAEEIYKNTIEAIHCLLEQEEVNGKDISYSLAITNQRETVVVWNRHTGKSVYHAVVWQCQRGAAICKELKDKGYSELVQRKTGLLIDPYFSASGAKWILDNVENGRELAEKGDLLMGTIDSWLIWKLTEGRKHLTDYTNASRTMLFNIHTLDWDEELLKLFTIPRSMMPEALPCDAVFGETTIEGLFKSPIQIAGVLGDSHGALTGQMCFEAGMGKVTYGTGSSVMVNIGEEAVAAPEGLVTSVGFSALVKCIMLLRAISIAPEPLSNGWWRNWDWWTRSIKLKPWRLRLKTMMESIWFRLYRIGSSLVETGC</sequence>
<keyword evidence="4 8" id="KW-0418">Kinase</keyword>
<keyword evidence="3" id="KW-0547">Nucleotide-binding</keyword>
<reference evidence="8 9" key="2">
    <citation type="journal article" date="2016" name="Genome Biol. Evol.">
        <title>Extensive mobilome-driven genome diversification in mouse gut-associated Bacteroides vulgatus mpk.</title>
        <authorList>
            <person name="Lange A."/>
            <person name="Beier S."/>
            <person name="Steimle A."/>
            <person name="Autenrieth I.B."/>
            <person name="Huson D.H."/>
            <person name="Frick J.S."/>
        </authorList>
    </citation>
    <scope>NUCLEOTIDE SEQUENCE [LARGE SCALE GENOMIC DNA]</scope>
    <source>
        <strain evidence="9">mpk</strain>
    </source>
</reference>
<accession>A0A0P0M5V7</accession>
<evidence type="ECO:0000313" key="8">
    <source>
        <dbReference type="EMBL" id="ALK86668.1"/>
    </source>
</evidence>
<dbReference type="PANTHER" id="PTHR10196:SF69">
    <property type="entry name" value="GLYCEROL KINASE"/>
    <property type="match status" value="1"/>
</dbReference>
<evidence type="ECO:0000256" key="1">
    <source>
        <dbReference type="ARBA" id="ARBA00009156"/>
    </source>
</evidence>
<dbReference type="InterPro" id="IPR018484">
    <property type="entry name" value="FGGY_N"/>
</dbReference>
<evidence type="ECO:0000256" key="3">
    <source>
        <dbReference type="ARBA" id="ARBA00022741"/>
    </source>
</evidence>
<dbReference type="Pfam" id="PF00370">
    <property type="entry name" value="FGGY_N"/>
    <property type="match status" value="1"/>
</dbReference>
<dbReference type="PANTHER" id="PTHR10196">
    <property type="entry name" value="SUGAR KINASE"/>
    <property type="match status" value="1"/>
</dbReference>
<evidence type="ECO:0000256" key="6">
    <source>
        <dbReference type="ARBA" id="ARBA00022840"/>
    </source>
</evidence>
<organism evidence="8 9">
    <name type="scientific">Phocaeicola vulgatus</name>
    <name type="common">Bacteroides vulgatus</name>
    <dbReference type="NCBI Taxonomy" id="821"/>
    <lineage>
        <taxon>Bacteria</taxon>
        <taxon>Pseudomonadati</taxon>
        <taxon>Bacteroidota</taxon>
        <taxon>Bacteroidia</taxon>
        <taxon>Bacteroidales</taxon>
        <taxon>Bacteroidaceae</taxon>
        <taxon>Phocaeicola</taxon>
    </lineage>
</organism>
<evidence type="ECO:0000313" key="9">
    <source>
        <dbReference type="Proteomes" id="UP000061587"/>
    </source>
</evidence>
<comment type="similarity">
    <text evidence="1">Belongs to the FGGY kinase family.</text>
</comment>
<keyword evidence="5" id="KW-0319">Glycerol metabolism</keyword>
<dbReference type="GO" id="GO:0004370">
    <property type="term" value="F:glycerol kinase activity"/>
    <property type="evidence" value="ECO:0007669"/>
    <property type="project" value="UniProtKB-EC"/>
</dbReference>
<reference evidence="9" key="1">
    <citation type="submission" date="2015-10" db="EMBL/GenBank/DDBJ databases">
        <title>Extensive mobilome-driven genome diversification in gut-associated Bacteroides vulgatus mpk.</title>
        <authorList>
            <person name="Beier S."/>
            <person name="Lange A."/>
            <person name="Huson D.H."/>
            <person name="Frick J.-S."/>
            <person name="Autenrieth I.B."/>
        </authorList>
    </citation>
    <scope>NUCLEOTIDE SEQUENCE [LARGE SCALE GENOMIC DNA]</scope>
    <source>
        <strain evidence="9">mpk</strain>
    </source>
</reference>
<dbReference type="AlphaFoldDB" id="A0A0P0M5V7"/>
<dbReference type="Proteomes" id="UP000061587">
    <property type="component" value="Chromosome"/>
</dbReference>
<dbReference type="FunFam" id="3.30.420.40:FF:000008">
    <property type="entry name" value="Glycerol kinase"/>
    <property type="match status" value="1"/>
</dbReference>
<proteinExistence type="inferred from homology"/>
<gene>
    <name evidence="8" type="ORF">BvMPK_4117</name>
</gene>
<dbReference type="SUPFAM" id="SSF53067">
    <property type="entry name" value="Actin-like ATPase domain"/>
    <property type="match status" value="1"/>
</dbReference>
<evidence type="ECO:0000256" key="2">
    <source>
        <dbReference type="ARBA" id="ARBA00022679"/>
    </source>
</evidence>
<keyword evidence="6" id="KW-0067">ATP-binding</keyword>
<dbReference type="EC" id="2.7.1.30" evidence="8"/>
<dbReference type="GO" id="GO:0005829">
    <property type="term" value="C:cytosol"/>
    <property type="evidence" value="ECO:0007669"/>
    <property type="project" value="TreeGrafter"/>
</dbReference>
<dbReference type="GO" id="GO:0019563">
    <property type="term" value="P:glycerol catabolic process"/>
    <property type="evidence" value="ECO:0007669"/>
    <property type="project" value="TreeGrafter"/>
</dbReference>
<evidence type="ECO:0000256" key="4">
    <source>
        <dbReference type="ARBA" id="ARBA00022777"/>
    </source>
</evidence>
<protein>
    <submittedName>
        <fullName evidence="8">Glycerol kinase</fullName>
        <ecNumber evidence="8">2.7.1.30</ecNumber>
    </submittedName>
</protein>
<name>A0A0P0M5V7_PHOVU</name>